<gene>
    <name evidence="2" type="ORF">E0F26_05805</name>
</gene>
<name>A0ABY6Q5F3_9GAMM</name>
<evidence type="ECO:0000313" key="3">
    <source>
        <dbReference type="Proteomes" id="UP001317963"/>
    </source>
</evidence>
<keyword evidence="1" id="KW-0812">Transmembrane</keyword>
<evidence type="ECO:0000313" key="2">
    <source>
        <dbReference type="EMBL" id="UZP74289.1"/>
    </source>
</evidence>
<accession>A0ABY6Q5F3</accession>
<organism evidence="2 3">
    <name type="scientific">Candidatus Paraluminiphilus aquimaris</name>
    <dbReference type="NCBI Taxonomy" id="2518994"/>
    <lineage>
        <taxon>Bacteria</taxon>
        <taxon>Pseudomonadati</taxon>
        <taxon>Pseudomonadota</taxon>
        <taxon>Gammaproteobacteria</taxon>
        <taxon>Cellvibrionales</taxon>
        <taxon>Halieaceae</taxon>
        <taxon>Candidatus Paraluminiphilus</taxon>
    </lineage>
</organism>
<keyword evidence="3" id="KW-1185">Reference proteome</keyword>
<dbReference type="InterPro" id="IPR045936">
    <property type="entry name" value="DUF6356"/>
</dbReference>
<keyword evidence="1" id="KW-0472">Membrane</keyword>
<dbReference type="Pfam" id="PF19883">
    <property type="entry name" value="DUF6356"/>
    <property type="match status" value="1"/>
</dbReference>
<proteinExistence type="predicted"/>
<protein>
    <submittedName>
        <fullName evidence="2">Capsule biosynthesis protein</fullName>
    </submittedName>
</protein>
<evidence type="ECO:0000256" key="1">
    <source>
        <dbReference type="SAM" id="Phobius"/>
    </source>
</evidence>
<reference evidence="2 3" key="1">
    <citation type="submission" date="2019-02" db="EMBL/GenBank/DDBJ databases">
        <title>Halieaceae_genomes.</title>
        <authorList>
            <person name="Li S.-H."/>
        </authorList>
    </citation>
    <scope>NUCLEOTIDE SEQUENCE [LARGE SCALE GENOMIC DNA]</scope>
    <source>
        <strain evidence="2 3">JH123</strain>
    </source>
</reference>
<sequence>MMKHLFLEHPASVGESYWQHMGQALRFGTLLCLTGVACLFHGLLPFLFKDTGSNNIRRLHHMMVTHRSRHDSARSA</sequence>
<feature type="transmembrane region" description="Helical" evidence="1">
    <location>
        <begin position="27"/>
        <end position="48"/>
    </location>
</feature>
<dbReference type="EMBL" id="CP036501">
    <property type="protein sequence ID" value="UZP74289.1"/>
    <property type="molecule type" value="Genomic_DNA"/>
</dbReference>
<dbReference type="Proteomes" id="UP001317963">
    <property type="component" value="Chromosome"/>
</dbReference>
<keyword evidence="1" id="KW-1133">Transmembrane helix</keyword>